<evidence type="ECO:0000313" key="8">
    <source>
        <dbReference type="Proteomes" id="UP000825935"/>
    </source>
</evidence>
<gene>
    <name evidence="7" type="ORF">KP509_36G016600</name>
</gene>
<dbReference type="OrthoDB" id="1920272at2759"/>
<feature type="transmembrane region" description="Helical" evidence="6">
    <location>
        <begin position="237"/>
        <end position="255"/>
    </location>
</feature>
<reference evidence="7" key="1">
    <citation type="submission" date="2021-08" db="EMBL/GenBank/DDBJ databases">
        <title>WGS assembly of Ceratopteris richardii.</title>
        <authorList>
            <person name="Marchant D.B."/>
            <person name="Chen G."/>
            <person name="Jenkins J."/>
            <person name="Shu S."/>
            <person name="Leebens-Mack J."/>
            <person name="Grimwood J."/>
            <person name="Schmutz J."/>
            <person name="Soltis P."/>
            <person name="Soltis D."/>
            <person name="Chen Z.-H."/>
        </authorList>
    </citation>
    <scope>NUCLEOTIDE SEQUENCE</scope>
    <source>
        <strain evidence="7">Whitten #5841</strain>
        <tissue evidence="7">Leaf</tissue>
    </source>
</reference>
<keyword evidence="5 6" id="KW-0472">Membrane</keyword>
<feature type="transmembrane region" description="Helical" evidence="6">
    <location>
        <begin position="72"/>
        <end position="98"/>
    </location>
</feature>
<dbReference type="GO" id="GO:0009734">
    <property type="term" value="P:auxin-activated signaling pathway"/>
    <property type="evidence" value="ECO:0007669"/>
    <property type="project" value="InterPro"/>
</dbReference>
<comment type="subcellular location">
    <subcellularLocation>
        <location evidence="1">Membrane</location>
        <topology evidence="1">Multi-pass membrane protein</topology>
    </subcellularLocation>
</comment>
<evidence type="ECO:0000256" key="5">
    <source>
        <dbReference type="ARBA" id="ARBA00023136"/>
    </source>
</evidence>
<dbReference type="GO" id="GO:0016020">
    <property type="term" value="C:membrane"/>
    <property type="evidence" value="ECO:0007669"/>
    <property type="project" value="UniProtKB-SubCell"/>
</dbReference>
<proteinExistence type="inferred from homology"/>
<dbReference type="Pfam" id="PF00335">
    <property type="entry name" value="Tetraspanin"/>
    <property type="match status" value="1"/>
</dbReference>
<comment type="caution">
    <text evidence="7">The sequence shown here is derived from an EMBL/GenBank/DDBJ whole genome shotgun (WGS) entry which is preliminary data.</text>
</comment>
<evidence type="ECO:0000313" key="7">
    <source>
        <dbReference type="EMBL" id="KAH7280846.1"/>
    </source>
</evidence>
<dbReference type="InterPro" id="IPR018499">
    <property type="entry name" value="Tetraspanin/Peripherin"/>
</dbReference>
<dbReference type="OMA" id="WITIRSC"/>
<protein>
    <submittedName>
        <fullName evidence="7">Uncharacterized protein</fullName>
    </submittedName>
</protein>
<accession>A0A8T2QB05</accession>
<evidence type="ECO:0000256" key="2">
    <source>
        <dbReference type="ARBA" id="ARBA00006840"/>
    </source>
</evidence>
<organism evidence="7 8">
    <name type="scientific">Ceratopteris richardii</name>
    <name type="common">Triangle waterfern</name>
    <dbReference type="NCBI Taxonomy" id="49495"/>
    <lineage>
        <taxon>Eukaryota</taxon>
        <taxon>Viridiplantae</taxon>
        <taxon>Streptophyta</taxon>
        <taxon>Embryophyta</taxon>
        <taxon>Tracheophyta</taxon>
        <taxon>Polypodiopsida</taxon>
        <taxon>Polypodiidae</taxon>
        <taxon>Polypodiales</taxon>
        <taxon>Pteridineae</taxon>
        <taxon>Pteridaceae</taxon>
        <taxon>Parkerioideae</taxon>
        <taxon>Ceratopteris</taxon>
    </lineage>
</organism>
<keyword evidence="8" id="KW-1185">Reference proteome</keyword>
<dbReference type="InterPro" id="IPR044991">
    <property type="entry name" value="TET_plant"/>
</dbReference>
<dbReference type="Proteomes" id="UP000825935">
    <property type="component" value="Chromosome 36"/>
</dbReference>
<evidence type="ECO:0000256" key="1">
    <source>
        <dbReference type="ARBA" id="ARBA00004141"/>
    </source>
</evidence>
<dbReference type="PANTHER" id="PTHR32191">
    <property type="entry name" value="TETRASPANIN-8-RELATED"/>
    <property type="match status" value="1"/>
</dbReference>
<dbReference type="AlphaFoldDB" id="A0A8T2QB05"/>
<keyword evidence="3 6" id="KW-0812">Transmembrane</keyword>
<dbReference type="EMBL" id="CM035441">
    <property type="protein sequence ID" value="KAH7280846.1"/>
    <property type="molecule type" value="Genomic_DNA"/>
</dbReference>
<name>A0A8T2QB05_CERRI</name>
<comment type="similarity">
    <text evidence="2">Belongs to the tetraspanin (TM4SF) family.</text>
</comment>
<feature type="transmembrane region" description="Helical" evidence="6">
    <location>
        <begin position="12"/>
        <end position="34"/>
    </location>
</feature>
<evidence type="ECO:0000256" key="6">
    <source>
        <dbReference type="SAM" id="Phobius"/>
    </source>
</evidence>
<evidence type="ECO:0000256" key="4">
    <source>
        <dbReference type="ARBA" id="ARBA00022989"/>
    </source>
</evidence>
<feature type="transmembrane region" description="Helical" evidence="6">
    <location>
        <begin position="46"/>
        <end position="66"/>
    </location>
</feature>
<evidence type="ECO:0000256" key="3">
    <source>
        <dbReference type="ARBA" id="ARBA00022692"/>
    </source>
</evidence>
<sequence length="300" mass="33749">MTYSGSSQRCMSALNMVAMLLSIPVLGTGFWLASKHNTECTRFLQTPILCVGFLMFLLAMAGFIGSCWAVRWLLWIYLFVMFVLILTLLAFTTFALAVTSNESNHETLNNPKDVGPSIHQYQLSYYSGWLTQMVQKEKNWKKIESCLKDAGVCASPDLRFLPDFLYRQLNPLQVGCCKPPAVCQYTNVNGSVWEEPLNATASPDCELWSNDPADLCLACSTCKAGLLANLRRDWSKVALVNVSLLAFLLVIYALACCASHDASIKRRSARLPHYHRYHHDHQYERENLKSSPSPLPELPI</sequence>
<keyword evidence="4 6" id="KW-1133">Transmembrane helix</keyword>